<evidence type="ECO:0000259" key="1">
    <source>
        <dbReference type="Pfam" id="PF00534"/>
    </source>
</evidence>
<evidence type="ECO:0000313" key="3">
    <source>
        <dbReference type="Proteomes" id="UP000199242"/>
    </source>
</evidence>
<protein>
    <submittedName>
        <fullName evidence="2">Glycosyltransferase involved in cell wall bisynthesis</fullName>
    </submittedName>
</protein>
<feature type="domain" description="Glycosyl transferase family 1" evidence="1">
    <location>
        <begin position="180"/>
        <end position="299"/>
    </location>
</feature>
<dbReference type="InterPro" id="IPR001296">
    <property type="entry name" value="Glyco_trans_1"/>
</dbReference>
<organism evidence="2 3">
    <name type="scientific">Chryseobacterium taihuense</name>
    <dbReference type="NCBI Taxonomy" id="1141221"/>
    <lineage>
        <taxon>Bacteria</taxon>
        <taxon>Pseudomonadati</taxon>
        <taxon>Bacteroidota</taxon>
        <taxon>Flavobacteriia</taxon>
        <taxon>Flavobacteriales</taxon>
        <taxon>Weeksellaceae</taxon>
        <taxon>Chryseobacterium group</taxon>
        <taxon>Chryseobacterium</taxon>
    </lineage>
</organism>
<sequence length="355" mass="42416">MILFLSRYPEKEEDFRDGLFQRVVHIDSLFSDKKKVYLVASPYRYFKKKYSIDKTENRIIVKYNLFVHFFLILSIYKESKIIYIHSIHNLLYQFIFLLFFSKKFILDLHGLVPEEFALQRDFKREFIFNKVEKIVYEKFDVVIGVTNNMISHYKRKYPNATPEYIVYPILPNNLESTVQKKSFTIEHKNNKVQFIYSGNLQAWQNIDLMLDCIKNISENNRYFFQILTGEVDKMKKKVKEKNIKCDNVDIRGVKTNELAEYYEKAHYGFVLRENIPVNNVACPTKIVEYMNYGIIPIVLSSKIGDFERLKYDYVSLENLDMTLLPRKSLHNKNLIKSLYDESHKSKAQIINLYRI</sequence>
<proteinExistence type="predicted"/>
<dbReference type="RefSeq" id="WP_089742723.1">
    <property type="nucleotide sequence ID" value="NZ_FNHD01000005.1"/>
</dbReference>
<evidence type="ECO:0000313" key="2">
    <source>
        <dbReference type="EMBL" id="SDL71315.1"/>
    </source>
</evidence>
<name>A0ABY0QSF6_9FLAO</name>
<dbReference type="EMBL" id="FNHD01000005">
    <property type="protein sequence ID" value="SDL71315.1"/>
    <property type="molecule type" value="Genomic_DNA"/>
</dbReference>
<dbReference type="Gene3D" id="3.40.50.2000">
    <property type="entry name" value="Glycogen Phosphorylase B"/>
    <property type="match status" value="2"/>
</dbReference>
<accession>A0ABY0QSF6</accession>
<dbReference type="Pfam" id="PF00534">
    <property type="entry name" value="Glycos_transf_1"/>
    <property type="match status" value="1"/>
</dbReference>
<reference evidence="2 3" key="1">
    <citation type="submission" date="2016-10" db="EMBL/GenBank/DDBJ databases">
        <authorList>
            <person name="Varghese N."/>
            <person name="Submissions S."/>
        </authorList>
    </citation>
    <scope>NUCLEOTIDE SEQUENCE [LARGE SCALE GENOMIC DNA]</scope>
    <source>
        <strain evidence="2 3">CGMCC 1.10941</strain>
    </source>
</reference>
<dbReference type="SUPFAM" id="SSF53756">
    <property type="entry name" value="UDP-Glycosyltransferase/glycogen phosphorylase"/>
    <property type="match status" value="1"/>
</dbReference>
<keyword evidence="3" id="KW-1185">Reference proteome</keyword>
<comment type="caution">
    <text evidence="2">The sequence shown here is derived from an EMBL/GenBank/DDBJ whole genome shotgun (WGS) entry which is preliminary data.</text>
</comment>
<dbReference type="Proteomes" id="UP000199242">
    <property type="component" value="Unassembled WGS sequence"/>
</dbReference>
<gene>
    <name evidence="2" type="ORF">SAMN05216273_10533</name>
</gene>